<evidence type="ECO:0000256" key="2">
    <source>
        <dbReference type="SAM" id="SignalP"/>
    </source>
</evidence>
<keyword evidence="2" id="KW-0732">Signal</keyword>
<feature type="coiled-coil region" evidence="1">
    <location>
        <begin position="111"/>
        <end position="188"/>
    </location>
</feature>
<dbReference type="GO" id="GO:0070328">
    <property type="term" value="P:triglyceride homeostasis"/>
    <property type="evidence" value="ECO:0007669"/>
    <property type="project" value="InterPro"/>
</dbReference>
<dbReference type="GO" id="GO:0019216">
    <property type="term" value="P:regulation of lipid metabolic process"/>
    <property type="evidence" value="ECO:0007669"/>
    <property type="project" value="InterPro"/>
</dbReference>
<dbReference type="OrthoDB" id="8951891at2759"/>
<comment type="caution">
    <text evidence="3">The sequence shown here is derived from an EMBL/GenBank/DDBJ whole genome shotgun (WGS) entry which is preliminary data.</text>
</comment>
<organism evidence="3 4">
    <name type="scientific">Megalops atlanticus</name>
    <name type="common">Tarpon</name>
    <name type="synonym">Clupea gigantea</name>
    <dbReference type="NCBI Taxonomy" id="7932"/>
    <lineage>
        <taxon>Eukaryota</taxon>
        <taxon>Metazoa</taxon>
        <taxon>Chordata</taxon>
        <taxon>Craniata</taxon>
        <taxon>Vertebrata</taxon>
        <taxon>Euteleostomi</taxon>
        <taxon>Actinopterygii</taxon>
        <taxon>Neopterygii</taxon>
        <taxon>Teleostei</taxon>
        <taxon>Elopiformes</taxon>
        <taxon>Megalopidae</taxon>
        <taxon>Megalops</taxon>
    </lineage>
</organism>
<dbReference type="PANTHER" id="PTHR21463">
    <property type="entry name" value="ANGIOPOIETIN-LIKE PROTEIN 8"/>
    <property type="match status" value="1"/>
</dbReference>
<feature type="chain" id="PRO_5038824559" description="Angiopoietin-like protein 8" evidence="2">
    <location>
        <begin position="20"/>
        <end position="195"/>
    </location>
</feature>
<accession>A0A9D3PJG0</accession>
<sequence>MRAAVSLLCVTLWVSGSAAVPLREQQGQETLASVDDVNVLTYGVLQLSDTVHHIYQSTARRMERVNAALGSQESTLNSLRDTAAQATHAEQQIRHALTQLQLQTAGLYAQAAQMRMMLQRAEQEEAELQRQVNHLETTLRESTSNNIRTLKELALEHSKALKVVLKWIQEQRQAVEDQGQQLSQLQRQVRLSGKQ</sequence>
<keyword evidence="1" id="KW-0175">Coiled coil</keyword>
<evidence type="ECO:0000313" key="3">
    <source>
        <dbReference type="EMBL" id="KAG7460331.1"/>
    </source>
</evidence>
<evidence type="ECO:0000313" key="4">
    <source>
        <dbReference type="Proteomes" id="UP001046870"/>
    </source>
</evidence>
<evidence type="ECO:0000256" key="1">
    <source>
        <dbReference type="SAM" id="Coils"/>
    </source>
</evidence>
<feature type="signal peptide" evidence="2">
    <location>
        <begin position="1"/>
        <end position="19"/>
    </location>
</feature>
<dbReference type="PANTHER" id="PTHR21463:SF0">
    <property type="entry name" value="ANGIOPOIETIN-LIKE PROTEIN 8"/>
    <property type="match status" value="1"/>
</dbReference>
<dbReference type="EMBL" id="JAFDVH010000019">
    <property type="protein sequence ID" value="KAG7460331.1"/>
    <property type="molecule type" value="Genomic_DNA"/>
</dbReference>
<protein>
    <recommendedName>
        <fullName evidence="5">Angiopoietin-like protein 8</fullName>
    </recommendedName>
</protein>
<reference evidence="3" key="1">
    <citation type="submission" date="2021-01" db="EMBL/GenBank/DDBJ databases">
        <authorList>
            <person name="Zahm M."/>
            <person name="Roques C."/>
            <person name="Cabau C."/>
            <person name="Klopp C."/>
            <person name="Donnadieu C."/>
            <person name="Jouanno E."/>
            <person name="Lampietro C."/>
            <person name="Louis A."/>
            <person name="Herpin A."/>
            <person name="Echchiki A."/>
            <person name="Berthelot C."/>
            <person name="Parey E."/>
            <person name="Roest-Crollius H."/>
            <person name="Braasch I."/>
            <person name="Postlethwait J."/>
            <person name="Bobe J."/>
            <person name="Montfort J."/>
            <person name="Bouchez O."/>
            <person name="Begum T."/>
            <person name="Mejri S."/>
            <person name="Adams A."/>
            <person name="Chen W.-J."/>
            <person name="Guiguen Y."/>
        </authorList>
    </citation>
    <scope>NUCLEOTIDE SEQUENCE</scope>
    <source>
        <strain evidence="3">YG-15Mar2019-1</strain>
        <tissue evidence="3">Brain</tissue>
    </source>
</reference>
<name>A0A9D3PJG0_MEGAT</name>
<proteinExistence type="predicted"/>
<gene>
    <name evidence="3" type="ORF">MATL_G00220220</name>
</gene>
<keyword evidence="4" id="KW-1185">Reference proteome</keyword>
<dbReference type="AlphaFoldDB" id="A0A9D3PJG0"/>
<dbReference type="Proteomes" id="UP001046870">
    <property type="component" value="Chromosome 19"/>
</dbReference>
<dbReference type="InterPro" id="IPR026614">
    <property type="entry name" value="ANGPTL8"/>
</dbReference>
<evidence type="ECO:0008006" key="5">
    <source>
        <dbReference type="Google" id="ProtNLM"/>
    </source>
</evidence>